<dbReference type="EMBL" id="JAUEMJ010000013">
    <property type="protein sequence ID" value="MDN3243430.1"/>
    <property type="molecule type" value="Genomic_DNA"/>
</dbReference>
<dbReference type="InterPro" id="IPR027417">
    <property type="entry name" value="P-loop_NTPase"/>
</dbReference>
<dbReference type="CDD" id="cd00267">
    <property type="entry name" value="ABC_ATPase"/>
    <property type="match status" value="1"/>
</dbReference>
<keyword evidence="2" id="KW-0547">Nucleotide-binding</keyword>
<evidence type="ECO:0000259" key="7">
    <source>
        <dbReference type="SMART" id="SM00382"/>
    </source>
</evidence>
<evidence type="ECO:0000256" key="5">
    <source>
        <dbReference type="ARBA" id="ARBA00022840"/>
    </source>
</evidence>
<feature type="domain" description="AAA+ ATPase" evidence="7">
    <location>
        <begin position="354"/>
        <end position="861"/>
    </location>
</feature>
<dbReference type="Pfam" id="PF13087">
    <property type="entry name" value="AAA_12"/>
    <property type="match status" value="1"/>
</dbReference>
<dbReference type="PANTHER" id="PTHR43788:SF8">
    <property type="entry name" value="DNA-BINDING PROTEIN SMUBP-2"/>
    <property type="match status" value="1"/>
</dbReference>
<evidence type="ECO:0000256" key="2">
    <source>
        <dbReference type="ARBA" id="ARBA00022741"/>
    </source>
</evidence>
<feature type="coiled-coil region" evidence="6">
    <location>
        <begin position="653"/>
        <end position="701"/>
    </location>
</feature>
<name>A0ABT7YXP6_9ACTN</name>
<dbReference type="Pfam" id="PF13086">
    <property type="entry name" value="AAA_11"/>
    <property type="match status" value="1"/>
</dbReference>
<organism evidence="8 9">
    <name type="scientific">Glycomyces tritici</name>
    <dbReference type="NCBI Taxonomy" id="2665176"/>
    <lineage>
        <taxon>Bacteria</taxon>
        <taxon>Bacillati</taxon>
        <taxon>Actinomycetota</taxon>
        <taxon>Actinomycetes</taxon>
        <taxon>Glycomycetales</taxon>
        <taxon>Glycomycetaceae</taxon>
        <taxon>Glycomyces</taxon>
    </lineage>
</organism>
<evidence type="ECO:0000256" key="4">
    <source>
        <dbReference type="ARBA" id="ARBA00022806"/>
    </source>
</evidence>
<dbReference type="InterPro" id="IPR003593">
    <property type="entry name" value="AAA+_ATPase"/>
</dbReference>
<accession>A0ABT7YXP6</accession>
<evidence type="ECO:0000256" key="3">
    <source>
        <dbReference type="ARBA" id="ARBA00022801"/>
    </source>
</evidence>
<evidence type="ECO:0000313" key="9">
    <source>
        <dbReference type="Proteomes" id="UP001171902"/>
    </source>
</evidence>
<keyword evidence="9" id="KW-1185">Reference proteome</keyword>
<dbReference type="RefSeq" id="WP_289959832.1">
    <property type="nucleotide sequence ID" value="NZ_JAUEMJ010000013.1"/>
</dbReference>
<dbReference type="InterPro" id="IPR041677">
    <property type="entry name" value="DNA2/NAM7_AAA_11"/>
</dbReference>
<evidence type="ECO:0000256" key="6">
    <source>
        <dbReference type="SAM" id="Coils"/>
    </source>
</evidence>
<dbReference type="SUPFAM" id="SSF52540">
    <property type="entry name" value="P-loop containing nucleoside triphosphate hydrolases"/>
    <property type="match status" value="1"/>
</dbReference>
<evidence type="ECO:0000313" key="8">
    <source>
        <dbReference type="EMBL" id="MDN3243430.1"/>
    </source>
</evidence>
<proteinExistence type="inferred from homology"/>
<dbReference type="Gene3D" id="3.40.50.300">
    <property type="entry name" value="P-loop containing nucleotide triphosphate hydrolases"/>
    <property type="match status" value="2"/>
</dbReference>
<dbReference type="GO" id="GO:0005524">
    <property type="term" value="F:ATP binding"/>
    <property type="evidence" value="ECO:0007669"/>
    <property type="project" value="UniProtKB-KW"/>
</dbReference>
<dbReference type="CDD" id="cd18808">
    <property type="entry name" value="SF1_C_Upf1"/>
    <property type="match status" value="1"/>
</dbReference>
<keyword evidence="3" id="KW-0378">Hydrolase</keyword>
<keyword evidence="4" id="KW-0347">Helicase</keyword>
<dbReference type="InterPro" id="IPR041679">
    <property type="entry name" value="DNA2/NAM7-like_C"/>
</dbReference>
<reference evidence="8" key="1">
    <citation type="submission" date="2023-06" db="EMBL/GenBank/DDBJ databases">
        <title>Gycomyces niveus sp.nov., a novel actinomycete isolated from soil in Shouguang.</title>
        <authorList>
            <person name="Yang X."/>
            <person name="Zhao J."/>
        </authorList>
    </citation>
    <scope>NUCLEOTIDE SEQUENCE</scope>
    <source>
        <strain evidence="8">NEAU C2</strain>
    </source>
</reference>
<dbReference type="InterPro" id="IPR047187">
    <property type="entry name" value="SF1_C_Upf1"/>
</dbReference>
<keyword evidence="6" id="KW-0175">Coiled coil</keyword>
<dbReference type="PANTHER" id="PTHR43788">
    <property type="entry name" value="DNA2/NAM7 HELICASE FAMILY MEMBER"/>
    <property type="match status" value="1"/>
</dbReference>
<comment type="caution">
    <text evidence="8">The sequence shown here is derived from an EMBL/GenBank/DDBJ whole genome shotgun (WGS) entry which is preliminary data.</text>
</comment>
<protein>
    <submittedName>
        <fullName evidence="8">ATP-binding protein</fullName>
    </submittedName>
</protein>
<feature type="coiled-coil region" evidence="6">
    <location>
        <begin position="576"/>
        <end position="617"/>
    </location>
</feature>
<gene>
    <name evidence="8" type="ORF">QWI33_27195</name>
</gene>
<sequence>MRRSRDSRADIVHYWRDVEIFEPQRIPRRDPRQWVYDVVEGESLPWEGNQPAGRRERLGKGEQWRYTVYCGVFSLDATFDVLSRYCGRTDDAYDERGRGQAALAGFELDANGRLRPDTAVLSSSAWGLGRVHQLQGLRPGWSDGLSFAQSNFSELFDLIFERRRRRDQLLTDLLSQCSGLLLGIDGVEVFKTVKDQVEVILGRSEPEEASGAASRTPPMDHALLDEVRAVLLALTGIAGVLPQEDPAIRIACRVVRPREEEASSSDFLNSFIAEDLSRISGQVSTGHLQEALDTYLREATASGRIDVRDDLHTVYEATRPSRIPLGRWPSPPAHSLALGQQLAVNNAVGEATARGEITGVNGPPGTGKTTLLRDMFAALVTERARHLADLARPEDGFTAELQFTNGERRFRVPQLRPELCGYEVVVASSNNGAVQNVTAETPHRDEIDERWRGDIDYFTEIGRTVLNASRLDKSEREWEPAWSLMAAVLGNSTNRYRFASAFWFGLKEGDGRDEPRPGMLAHLKDCRPERTWAEARKRFKAAEGKVLAMAADREKTYRAWRNRAEYEAAAVADAAVARAEHAHKREQAELQAARDRLEEASTDLEQARATRDEWGRQRPGFLLALLRGGGELRQWRRRARQYVAAANDAWDRSQEIEAEVKAAEQAVAAASTDLSVAEVGQRRASAALEKHEASMRRAKKRFGPAFPDLGEDRRARELCAPWCDEEFNSARSELFLEALRLHRAFIEHNAARFRRGLGIAVDVVNGSVPAGLAHETRLAAWQLLFMAVPVVSTTFASVARQFPGLAEGDLGWLFIDEAGQATPQAAVGAIWRSKHVMAVGDPLQLEPVFTLPHTIQQSLREHYGLSDHWLPGWTSVQSLADAHTRFGTALPGPDGEPLWVGSPLTVHRRCDEPMFSVSNRIAYDGLMINDTPDRDALMFKGTGTILTRSMWLDVRPDGNQGHWIPAEGRRLDGLLTHLRTNGFDMSEVMVITPFREVAAQLKGNRYRDLAGAGTVHTAQGKQADIVVLVLGGDPAKPRAGSFAAEKPNFVNVAVSRAKRRLYVIGNHETWSKLPNFAELAAALGDPK</sequence>
<comment type="similarity">
    <text evidence="1">Belongs to the DNA2/NAM7 helicase family.</text>
</comment>
<dbReference type="SMART" id="SM00382">
    <property type="entry name" value="AAA"/>
    <property type="match status" value="1"/>
</dbReference>
<evidence type="ECO:0000256" key="1">
    <source>
        <dbReference type="ARBA" id="ARBA00007913"/>
    </source>
</evidence>
<dbReference type="Proteomes" id="UP001171902">
    <property type="component" value="Unassembled WGS sequence"/>
</dbReference>
<keyword evidence="5 8" id="KW-0067">ATP-binding</keyword>
<dbReference type="InterPro" id="IPR050534">
    <property type="entry name" value="Coronavir_polyprotein_1ab"/>
</dbReference>